<dbReference type="EMBL" id="GCKF01041555">
    <property type="protein sequence ID" value="JAG95093.1"/>
    <property type="molecule type" value="Transcribed_RNA"/>
</dbReference>
<evidence type="ECO:0000256" key="3">
    <source>
        <dbReference type="ARBA" id="ARBA00023027"/>
    </source>
</evidence>
<evidence type="ECO:0000256" key="2">
    <source>
        <dbReference type="ARBA" id="ARBA00023002"/>
    </source>
</evidence>
<evidence type="ECO:0000313" key="5">
    <source>
        <dbReference type="EMBL" id="JAG95093.1"/>
    </source>
</evidence>
<dbReference type="AlphaFoldDB" id="A0A0D6QYK8"/>
<dbReference type="GO" id="GO:0016491">
    <property type="term" value="F:oxidoreductase activity"/>
    <property type="evidence" value="ECO:0007669"/>
    <property type="project" value="UniProtKB-KW"/>
</dbReference>
<organism evidence="5">
    <name type="scientific">Araucaria cunninghamii</name>
    <name type="common">Hoop pine</name>
    <name type="synonym">Moreton Bay pine</name>
    <dbReference type="NCBI Taxonomy" id="56994"/>
    <lineage>
        <taxon>Eukaryota</taxon>
        <taxon>Viridiplantae</taxon>
        <taxon>Streptophyta</taxon>
        <taxon>Embryophyta</taxon>
        <taxon>Tracheophyta</taxon>
        <taxon>Spermatophyta</taxon>
        <taxon>Pinopsida</taxon>
        <taxon>Pinidae</taxon>
        <taxon>Conifers II</taxon>
        <taxon>Araucariales</taxon>
        <taxon>Araucariaceae</taxon>
        <taxon>Araucaria</taxon>
    </lineage>
</organism>
<proteinExistence type="inferred from homology"/>
<name>A0A0D6QYK8_ARACU</name>
<dbReference type="PRINTS" id="PR00080">
    <property type="entry name" value="SDRFAMILY"/>
</dbReference>
<dbReference type="PANTHER" id="PTHR43180">
    <property type="entry name" value="3-OXOACYL-(ACYL-CARRIER-PROTEIN) REDUCTASE (AFU_ORTHOLOGUE AFUA_6G11210)"/>
    <property type="match status" value="1"/>
</dbReference>
<keyword evidence="2" id="KW-0560">Oxidoreductase</keyword>
<keyword evidence="3" id="KW-0520">NAD</keyword>
<accession>A0A0D6QYK8</accession>
<evidence type="ECO:0000256" key="1">
    <source>
        <dbReference type="ARBA" id="ARBA00006484"/>
    </source>
</evidence>
<dbReference type="GO" id="GO:0006629">
    <property type="term" value="P:lipid metabolic process"/>
    <property type="evidence" value="ECO:0007669"/>
    <property type="project" value="UniProtKB-KW"/>
</dbReference>
<comment type="similarity">
    <text evidence="1">Belongs to the short-chain dehydrogenases/reductases (SDR) family.</text>
</comment>
<protein>
    <submittedName>
        <fullName evidence="5">Uncharacterized protein</fullName>
    </submittedName>
</protein>
<sequence length="295" mass="31484">MFRRQFLSRLYNVGARTCHDFIRFSSTQAAQRLQGKVAMITGAASGIGRATASEFLQNGAKVVIADVQDDLGKEAAKELGSSAEFVHCDVTIEKQVEEAVAYTLSKHGHLDIMYSNAGIPGPIVASIADVDLKDFDAVLSINLRGAFIGMKHAARAMIPRKQGCILCTASIAGLVGGVAPHPYSISKFAIPGLVKAVASEMGKHGIRVNCISPFAIATPFALEGLRQLYPGVPDAEVAKYLEYCGELRGARCEVEDIARAAVYLASDDGRYITGHNLVVDGGFSVIKPFGLPTQR</sequence>
<evidence type="ECO:0000256" key="4">
    <source>
        <dbReference type="ARBA" id="ARBA00023098"/>
    </source>
</evidence>
<reference evidence="5" key="1">
    <citation type="submission" date="2015-03" db="EMBL/GenBank/DDBJ databases">
        <title>A transcriptome of Araucaria cunninghamii, an australian fine timber species.</title>
        <authorList>
            <person name="Jing Yi C.J.Y."/>
            <person name="Yin San L.Y.S."/>
            <person name="Abdul Karim S.S."/>
            <person name="Wan Azmi N.N."/>
            <person name="Hercus R.R."/>
            <person name="Croft L.L."/>
        </authorList>
    </citation>
    <scope>NUCLEOTIDE SEQUENCE</scope>
    <source>
        <strain evidence="5">MI0301</strain>
        <tissue evidence="5">Leaf</tissue>
    </source>
</reference>
<dbReference type="PANTHER" id="PTHR43180:SF28">
    <property type="entry name" value="NAD(P)-BINDING ROSSMANN-FOLD SUPERFAMILY PROTEIN"/>
    <property type="match status" value="1"/>
</dbReference>
<dbReference type="InterPro" id="IPR036291">
    <property type="entry name" value="NAD(P)-bd_dom_sf"/>
</dbReference>
<dbReference type="PRINTS" id="PR00081">
    <property type="entry name" value="GDHRDH"/>
</dbReference>
<dbReference type="InterPro" id="IPR002347">
    <property type="entry name" value="SDR_fam"/>
</dbReference>
<dbReference type="SUPFAM" id="SSF51735">
    <property type="entry name" value="NAD(P)-binding Rossmann-fold domains"/>
    <property type="match status" value="1"/>
</dbReference>
<dbReference type="FunFam" id="3.40.50.720:FF:000084">
    <property type="entry name" value="Short-chain dehydrogenase reductase"/>
    <property type="match status" value="1"/>
</dbReference>
<keyword evidence="4" id="KW-0443">Lipid metabolism</keyword>
<dbReference type="Pfam" id="PF13561">
    <property type="entry name" value="adh_short_C2"/>
    <property type="match status" value="1"/>
</dbReference>
<dbReference type="Gene3D" id="3.40.50.720">
    <property type="entry name" value="NAD(P)-binding Rossmann-like Domain"/>
    <property type="match status" value="1"/>
</dbReference>